<accession>A0A5P2FYU5</accession>
<evidence type="ECO:0000313" key="5">
    <source>
        <dbReference type="Proteomes" id="UP000292424"/>
    </source>
</evidence>
<dbReference type="PRINTS" id="PR00080">
    <property type="entry name" value="SDRFAMILY"/>
</dbReference>
<proteinExistence type="inferred from homology"/>
<dbReference type="InterPro" id="IPR002347">
    <property type="entry name" value="SDR_fam"/>
</dbReference>
<dbReference type="Pfam" id="PF00106">
    <property type="entry name" value="adh_short"/>
    <property type="match status" value="1"/>
</dbReference>
<dbReference type="Gene3D" id="3.40.50.720">
    <property type="entry name" value="NAD(P)-binding Rossmann-like Domain"/>
    <property type="match status" value="1"/>
</dbReference>
<evidence type="ECO:0000256" key="1">
    <source>
        <dbReference type="ARBA" id="ARBA00006484"/>
    </source>
</evidence>
<organism evidence="4 5">
    <name type="scientific">Rhizosphaericola mali</name>
    <dbReference type="NCBI Taxonomy" id="2545455"/>
    <lineage>
        <taxon>Bacteria</taxon>
        <taxon>Pseudomonadati</taxon>
        <taxon>Bacteroidota</taxon>
        <taxon>Chitinophagia</taxon>
        <taxon>Chitinophagales</taxon>
        <taxon>Chitinophagaceae</taxon>
        <taxon>Rhizosphaericola</taxon>
    </lineage>
</organism>
<name>A0A5P2FYU5_9BACT</name>
<dbReference type="PROSITE" id="PS00061">
    <property type="entry name" value="ADH_SHORT"/>
    <property type="match status" value="1"/>
</dbReference>
<dbReference type="InterPro" id="IPR020904">
    <property type="entry name" value="Sc_DH/Rdtase_CS"/>
</dbReference>
<dbReference type="GO" id="GO:0016491">
    <property type="term" value="F:oxidoreductase activity"/>
    <property type="evidence" value="ECO:0007669"/>
    <property type="project" value="UniProtKB-KW"/>
</dbReference>
<dbReference type="InterPro" id="IPR036291">
    <property type="entry name" value="NAD(P)-bd_dom_sf"/>
</dbReference>
<dbReference type="AlphaFoldDB" id="A0A5P2FYU5"/>
<evidence type="ECO:0000256" key="2">
    <source>
        <dbReference type="ARBA" id="ARBA00023002"/>
    </source>
</evidence>
<keyword evidence="2" id="KW-0560">Oxidoreductase</keyword>
<dbReference type="PANTHER" id="PTHR43976:SF16">
    <property type="entry name" value="SHORT-CHAIN DEHYDROGENASE_REDUCTASE FAMILY PROTEIN"/>
    <property type="match status" value="1"/>
</dbReference>
<dbReference type="CDD" id="cd05374">
    <property type="entry name" value="17beta-HSD-like_SDR_c"/>
    <property type="match status" value="1"/>
</dbReference>
<dbReference type="PRINTS" id="PR00081">
    <property type="entry name" value="GDHRDH"/>
</dbReference>
<keyword evidence="5" id="KW-1185">Reference proteome</keyword>
<gene>
    <name evidence="4" type="ORF">E0W69_008635</name>
</gene>
<dbReference type="InterPro" id="IPR051911">
    <property type="entry name" value="SDR_oxidoreductase"/>
</dbReference>
<comment type="similarity">
    <text evidence="1 3">Belongs to the short-chain dehydrogenases/reductases (SDR) family.</text>
</comment>
<dbReference type="EMBL" id="CP044016">
    <property type="protein sequence ID" value="QES88714.1"/>
    <property type="molecule type" value="Genomic_DNA"/>
</dbReference>
<protein>
    <submittedName>
        <fullName evidence="4">SDR family oxidoreductase</fullName>
    </submittedName>
</protein>
<sequence length="281" mass="31194">MTKDKTVLITGCSMGLGAATATYFANNGWNVVATMRSPDSNNTLEQRSNILVLKLDVQDKSTIKQSIEKAIDYFGKIDVVINNAGFGMNGIFESIPEERVIEQFDVNVFGAMNVTRAILPHFREKQNGLILNISSGVGVFGLPLGSLYTASKFALEGFTEAISYELASIGVVVKLIEPGAVAETGFPKRSAQEFGSYKAPVEYNRIIQSMGGVFQKFRTNADPDALSKVVQCIYLASTDNTNQLRYLVTEDIVPMVKLRRECSEEKFMTKMREIFNYELFR</sequence>
<dbReference type="OrthoDB" id="9786056at2"/>
<dbReference type="PANTHER" id="PTHR43976">
    <property type="entry name" value="SHORT CHAIN DEHYDROGENASE"/>
    <property type="match status" value="1"/>
</dbReference>
<dbReference type="SUPFAM" id="SSF51735">
    <property type="entry name" value="NAD(P)-binding Rossmann-fold domains"/>
    <property type="match status" value="1"/>
</dbReference>
<dbReference type="Proteomes" id="UP000292424">
    <property type="component" value="Chromosome"/>
</dbReference>
<evidence type="ECO:0000313" key="4">
    <source>
        <dbReference type="EMBL" id="QES88714.1"/>
    </source>
</evidence>
<dbReference type="RefSeq" id="WP_131329682.1">
    <property type="nucleotide sequence ID" value="NZ_CP044016.1"/>
</dbReference>
<evidence type="ECO:0000256" key="3">
    <source>
        <dbReference type="RuleBase" id="RU000363"/>
    </source>
</evidence>
<dbReference type="KEGG" id="arac:E0W69_008635"/>
<reference evidence="4 5" key="1">
    <citation type="submission" date="2019-09" db="EMBL/GenBank/DDBJ databases">
        <title>Complete genome sequence of Arachidicoccus sp. B3-10 isolated from apple orchard soil.</title>
        <authorList>
            <person name="Kim H.S."/>
            <person name="Han K.-I."/>
            <person name="Suh M.K."/>
            <person name="Lee K.C."/>
            <person name="Eom M.K."/>
            <person name="Kim J.-S."/>
            <person name="Kang S.W."/>
            <person name="Sin Y."/>
            <person name="Lee J.-S."/>
        </authorList>
    </citation>
    <scope>NUCLEOTIDE SEQUENCE [LARGE SCALE GENOMIC DNA]</scope>
    <source>
        <strain evidence="4 5">B3-10</strain>
    </source>
</reference>